<dbReference type="eggNOG" id="KOG4772">
    <property type="taxonomic scope" value="Eukaryota"/>
</dbReference>
<dbReference type="GeneID" id="8301722"/>
<protein>
    <recommendedName>
        <fullName evidence="3">tRNA-splicing endonuclease subunit Sen54 N-terminal domain-containing protein</fullName>
    </recommendedName>
</protein>
<organism evidence="4 5">
    <name type="scientific">Candida tropicalis (strain ATCC MYA-3404 / T1)</name>
    <name type="common">Yeast</name>
    <dbReference type="NCBI Taxonomy" id="294747"/>
    <lineage>
        <taxon>Eukaryota</taxon>
        <taxon>Fungi</taxon>
        <taxon>Dikarya</taxon>
        <taxon>Ascomycota</taxon>
        <taxon>Saccharomycotina</taxon>
        <taxon>Pichiomycetes</taxon>
        <taxon>Debaryomycetaceae</taxon>
        <taxon>Candida/Lodderomyces clade</taxon>
        <taxon>Candida</taxon>
    </lineage>
</organism>
<dbReference type="Proteomes" id="UP000002037">
    <property type="component" value="Unassembled WGS sequence"/>
</dbReference>
<dbReference type="PANTHER" id="PTHR21027">
    <property type="entry name" value="TRNA-SPLICING ENDONUCLEASE SUBUNIT SEN54"/>
    <property type="match status" value="1"/>
</dbReference>
<dbReference type="STRING" id="294747.C5M9W9"/>
<dbReference type="OrthoDB" id="408683at2759"/>
<evidence type="ECO:0000313" key="5">
    <source>
        <dbReference type="Proteomes" id="UP000002037"/>
    </source>
</evidence>
<keyword evidence="5" id="KW-1185">Reference proteome</keyword>
<dbReference type="InterPro" id="IPR024337">
    <property type="entry name" value="tRNA_splic_suSen54"/>
</dbReference>
<dbReference type="EMBL" id="GG692397">
    <property type="protein sequence ID" value="EER33463.1"/>
    <property type="molecule type" value="Genomic_DNA"/>
</dbReference>
<evidence type="ECO:0000256" key="2">
    <source>
        <dbReference type="ARBA" id="ARBA00022694"/>
    </source>
</evidence>
<dbReference type="Pfam" id="PF12928">
    <property type="entry name" value="tRNA_int_end_N2"/>
    <property type="match status" value="1"/>
</dbReference>
<sequence length="429" mass="50316">MDGSEEDDRIQTEKTYDIEDEIQDWKFLNKSNIPKRGEKEFEPDGTTIQSSALEESQSTMFNALNNIRGHHLKHKLLGVWIEEGEEEGYCFISHVRGNYFKDLGKGMKFGNDLHGMKLNNLETIYLAERGSLIVYLNNEEYLNWLNKDEHKGEEFDIEKKLIALDLEYLYCLLNIPLAKYQVYAYLKRLGYVLQEFTPKEISIPNHTPTSDSARNQFTLWPREWGILSYPIFHSLHFKTKHYFNYTDIFKSIKLNTKPIDYTPPTNPMNITFNVWKPMPNFSKKNPPLPDFQLCVADTSKNTKFLSLSQIQSLHLQLQSINDDEMPKVIPKLNTTKKENKKMESKKEIRAKLYAQRQLKLDKSIQLRNEYFKKRDELFKNGENSIILAIVNNGIINFLTISQGQFNTIKSNSRLNEIYPNKIHSIIYNF</sequence>
<feature type="domain" description="tRNA-splicing endonuclease subunit Sen54 N-terminal" evidence="3">
    <location>
        <begin position="61"/>
        <end position="135"/>
    </location>
</feature>
<evidence type="ECO:0000313" key="4">
    <source>
        <dbReference type="EMBL" id="EER33463.1"/>
    </source>
</evidence>
<dbReference type="HOGENOM" id="CLU_028449_1_0_1"/>
<dbReference type="VEuPathDB" id="FungiDB:CTRG_02281"/>
<dbReference type="AlphaFoldDB" id="C5M9W9"/>
<accession>C5M9W9</accession>
<comment type="similarity">
    <text evidence="1">Belongs to the SEN54 family.</text>
</comment>
<dbReference type="InterPro" id="IPR024336">
    <property type="entry name" value="tRNA_splic_suSen54_N"/>
</dbReference>
<reference evidence="4 5" key="1">
    <citation type="journal article" date="2009" name="Nature">
        <title>Evolution of pathogenicity and sexual reproduction in eight Candida genomes.</title>
        <authorList>
            <person name="Butler G."/>
            <person name="Rasmussen M.D."/>
            <person name="Lin M.F."/>
            <person name="Santos M.A."/>
            <person name="Sakthikumar S."/>
            <person name="Munro C.A."/>
            <person name="Rheinbay E."/>
            <person name="Grabherr M."/>
            <person name="Forche A."/>
            <person name="Reedy J.L."/>
            <person name="Agrafioti I."/>
            <person name="Arnaud M.B."/>
            <person name="Bates S."/>
            <person name="Brown A.J."/>
            <person name="Brunke S."/>
            <person name="Costanzo M.C."/>
            <person name="Fitzpatrick D.A."/>
            <person name="de Groot P.W."/>
            <person name="Harris D."/>
            <person name="Hoyer L.L."/>
            <person name="Hube B."/>
            <person name="Klis F.M."/>
            <person name="Kodira C."/>
            <person name="Lennard N."/>
            <person name="Logue M.E."/>
            <person name="Martin R."/>
            <person name="Neiman A.M."/>
            <person name="Nikolaou E."/>
            <person name="Quail M.A."/>
            <person name="Quinn J."/>
            <person name="Santos M.C."/>
            <person name="Schmitzberger F.F."/>
            <person name="Sherlock G."/>
            <person name="Shah P."/>
            <person name="Silverstein K.A."/>
            <person name="Skrzypek M.S."/>
            <person name="Soll D."/>
            <person name="Staggs R."/>
            <person name="Stansfield I."/>
            <person name="Stumpf M.P."/>
            <person name="Sudbery P.E."/>
            <person name="Srikantha T."/>
            <person name="Zeng Q."/>
            <person name="Berman J."/>
            <person name="Berriman M."/>
            <person name="Heitman J."/>
            <person name="Gow N.A."/>
            <person name="Lorenz M.C."/>
            <person name="Birren B.W."/>
            <person name="Kellis M."/>
            <person name="Cuomo C.A."/>
        </authorList>
    </citation>
    <scope>NUCLEOTIDE SEQUENCE [LARGE SCALE GENOMIC DNA]</scope>
    <source>
        <strain evidence="5">ATCC MYA-3404 / T1</strain>
    </source>
</reference>
<dbReference type="PANTHER" id="PTHR21027:SF1">
    <property type="entry name" value="TRNA-SPLICING ENDONUCLEASE SUBUNIT SEN54"/>
    <property type="match status" value="1"/>
</dbReference>
<dbReference type="KEGG" id="ctp:CTRG_02281"/>
<dbReference type="GO" id="GO:0000214">
    <property type="term" value="C:tRNA-intron endonuclease complex"/>
    <property type="evidence" value="ECO:0007669"/>
    <property type="project" value="TreeGrafter"/>
</dbReference>
<dbReference type="RefSeq" id="XP_002547984.1">
    <property type="nucleotide sequence ID" value="XM_002547938.1"/>
</dbReference>
<evidence type="ECO:0000259" key="3">
    <source>
        <dbReference type="Pfam" id="PF12928"/>
    </source>
</evidence>
<gene>
    <name evidence="4" type="ORF">CTRG_02281</name>
</gene>
<keyword evidence="2" id="KW-0819">tRNA processing</keyword>
<name>C5M9W9_CANTT</name>
<proteinExistence type="inferred from homology"/>
<dbReference type="GO" id="GO:0000379">
    <property type="term" value="P:tRNA-type intron splice site recognition and cleavage"/>
    <property type="evidence" value="ECO:0007669"/>
    <property type="project" value="TreeGrafter"/>
</dbReference>
<evidence type="ECO:0000256" key="1">
    <source>
        <dbReference type="ARBA" id="ARBA00005736"/>
    </source>
</evidence>